<name>A0A5F7ZM65_MACMU</name>
<evidence type="ECO:0000313" key="2">
    <source>
        <dbReference type="Proteomes" id="UP000006718"/>
    </source>
</evidence>
<dbReference type="InParanoid" id="A0A5F7ZM65"/>
<dbReference type="Bgee" id="ENSMMUG00000058423">
    <property type="expression patterns" value="Expressed in dorsolateral prefrontal cortex and 21 other cell types or tissues"/>
</dbReference>
<dbReference type="PANTHER" id="PTHR46254">
    <property type="entry name" value="PROTEIN GVQW1-RELATED"/>
    <property type="match status" value="1"/>
</dbReference>
<evidence type="ECO:0000313" key="1">
    <source>
        <dbReference type="Ensembl" id="ENSMMUP00000066729.1"/>
    </source>
</evidence>
<dbReference type="Ensembl" id="ENSMMUT00000095164.1">
    <property type="protein sequence ID" value="ENSMMUP00000066729.1"/>
    <property type="gene ID" value="ENSMMUG00000058423.1"/>
</dbReference>
<reference evidence="1" key="2">
    <citation type="submission" date="2019-01" db="EMBL/GenBank/DDBJ databases">
        <authorList>
            <person name="Graves T."/>
            <person name="Eichler E.E."/>
            <person name="Wilson R.K."/>
        </authorList>
    </citation>
    <scope>NUCLEOTIDE SEQUENCE [LARGE SCALE GENOMIC DNA]</scope>
    <source>
        <strain evidence="1">17573</strain>
    </source>
</reference>
<organism evidence="1 2">
    <name type="scientific">Macaca mulatta</name>
    <name type="common">Rhesus macaque</name>
    <dbReference type="NCBI Taxonomy" id="9544"/>
    <lineage>
        <taxon>Eukaryota</taxon>
        <taxon>Metazoa</taxon>
        <taxon>Chordata</taxon>
        <taxon>Craniata</taxon>
        <taxon>Vertebrata</taxon>
        <taxon>Euteleostomi</taxon>
        <taxon>Mammalia</taxon>
        <taxon>Eutheria</taxon>
        <taxon>Euarchontoglires</taxon>
        <taxon>Primates</taxon>
        <taxon>Haplorrhini</taxon>
        <taxon>Catarrhini</taxon>
        <taxon>Cercopithecidae</taxon>
        <taxon>Cercopithecinae</taxon>
        <taxon>Macaca</taxon>
    </lineage>
</organism>
<dbReference type="Proteomes" id="UP000006718">
    <property type="component" value="Chromosome 3"/>
</dbReference>
<reference evidence="2" key="1">
    <citation type="journal article" date="2007" name="Science">
        <title>Evolutionary and biomedical insights from the rhesus macaque genome.</title>
        <authorList>
            <person name="Gibbs R.A."/>
            <person name="Rogers J."/>
            <person name="Katze M.G."/>
            <person name="Bumgarner R."/>
            <person name="Weinstock G.M."/>
            <person name="Mardis E.R."/>
            <person name="Remington K.A."/>
            <person name="Strausberg R.L."/>
            <person name="Venter J.C."/>
            <person name="Wilson R.K."/>
            <person name="Batzer M.A."/>
            <person name="Bustamante C.D."/>
            <person name="Eichler E.E."/>
            <person name="Hahn M.W."/>
            <person name="Hardison R.C."/>
            <person name="Makova K.D."/>
            <person name="Miller W."/>
            <person name="Milosavljevic A."/>
            <person name="Palermo R.E."/>
            <person name="Siepel A."/>
            <person name="Sikela J.M."/>
            <person name="Attaway T."/>
            <person name="Bell S."/>
            <person name="Bernard K.E."/>
            <person name="Buhay C.J."/>
            <person name="Chandrabose M.N."/>
            <person name="Dao M."/>
            <person name="Davis C."/>
            <person name="Delehaunty K.D."/>
            <person name="Ding Y."/>
            <person name="Dinh H.H."/>
            <person name="Dugan-Rocha S."/>
            <person name="Fulton L.A."/>
            <person name="Gabisi R.A."/>
            <person name="Garner T.T."/>
            <person name="Godfrey J."/>
            <person name="Hawes A.C."/>
            <person name="Hernandez J."/>
            <person name="Hines S."/>
            <person name="Holder M."/>
            <person name="Hume J."/>
            <person name="Jhangiani S.N."/>
            <person name="Joshi V."/>
            <person name="Khan Z.M."/>
            <person name="Kirkness E.F."/>
            <person name="Cree A."/>
            <person name="Fowler R.G."/>
            <person name="Lee S."/>
            <person name="Lewis L.R."/>
            <person name="Li Z."/>
            <person name="Liu Y.-S."/>
            <person name="Moore S.M."/>
            <person name="Muzny D."/>
            <person name="Nazareth L.V."/>
            <person name="Ngo D.N."/>
            <person name="Okwuonu G.O."/>
            <person name="Pai G."/>
            <person name="Parker D."/>
            <person name="Paul H.A."/>
            <person name="Pfannkoch C."/>
            <person name="Pohl C.S."/>
            <person name="Rogers Y.-H.C."/>
            <person name="Ruiz S.J."/>
            <person name="Sabo A."/>
            <person name="Santibanez J."/>
            <person name="Schneider B.W."/>
            <person name="Smith S.M."/>
            <person name="Sodergren E."/>
            <person name="Svatek A.F."/>
            <person name="Utterback T.R."/>
            <person name="Vattathil S."/>
            <person name="Warren W."/>
            <person name="White C.S."/>
            <person name="Chinwalla A.T."/>
            <person name="Feng Y."/>
            <person name="Halpern A.L."/>
            <person name="Hillier L.W."/>
            <person name="Huang X."/>
            <person name="Minx P."/>
            <person name="Nelson J.O."/>
            <person name="Pepin K.H."/>
            <person name="Qin X."/>
            <person name="Sutton G.G."/>
            <person name="Venter E."/>
            <person name="Walenz B.P."/>
            <person name="Wallis J.W."/>
            <person name="Worley K.C."/>
            <person name="Yang S.-P."/>
            <person name="Jones S.M."/>
            <person name="Marra M.A."/>
            <person name="Rocchi M."/>
            <person name="Schein J.E."/>
            <person name="Baertsch R."/>
            <person name="Clarke L."/>
            <person name="Csuros M."/>
            <person name="Glasscock J."/>
            <person name="Harris R.A."/>
            <person name="Havlak P."/>
            <person name="Jackson A.R."/>
            <person name="Jiang H."/>
            <person name="Liu Y."/>
            <person name="Messina D.N."/>
            <person name="Shen Y."/>
            <person name="Song H.X.-Z."/>
            <person name="Wylie T."/>
            <person name="Zhang L."/>
            <person name="Birney E."/>
            <person name="Han K."/>
            <person name="Konkel M.K."/>
            <person name="Lee J."/>
            <person name="Smit A.F.A."/>
            <person name="Ullmer B."/>
            <person name="Wang H."/>
            <person name="Xing J."/>
            <person name="Burhans R."/>
            <person name="Cheng Z."/>
            <person name="Karro J.E."/>
            <person name="Ma J."/>
            <person name="Raney B."/>
            <person name="She X."/>
            <person name="Cox M.J."/>
            <person name="Demuth J.P."/>
            <person name="Dumas L.J."/>
            <person name="Han S.-G."/>
            <person name="Hopkins J."/>
            <person name="Karimpour-Fard A."/>
            <person name="Kim Y.H."/>
            <person name="Pollack J.R."/>
            <person name="Vinar T."/>
            <person name="Addo-Quaye C."/>
            <person name="Degenhardt J."/>
            <person name="Denby A."/>
            <person name="Hubisz M.J."/>
            <person name="Indap A."/>
            <person name="Kosiol C."/>
            <person name="Lahn B.T."/>
            <person name="Lawson H.A."/>
            <person name="Marklein A."/>
            <person name="Nielsen R."/>
            <person name="Vallender E.J."/>
            <person name="Clark A.G."/>
            <person name="Ferguson B."/>
            <person name="Hernandez R.D."/>
            <person name="Hirani K."/>
            <person name="Kehrer-Sawatzki H."/>
            <person name="Kolb J."/>
            <person name="Patil S."/>
            <person name="Pu L.-L."/>
            <person name="Ren Y."/>
            <person name="Smith D.G."/>
            <person name="Wheeler D.A."/>
            <person name="Schenck I."/>
            <person name="Ball E.V."/>
            <person name="Chen R."/>
            <person name="Cooper D.N."/>
            <person name="Giardine B."/>
            <person name="Hsu F."/>
            <person name="Kent W.J."/>
            <person name="Lesk A."/>
            <person name="Nelson D.L."/>
            <person name="O'brien W.E."/>
            <person name="Pruefer K."/>
            <person name="Stenson P.D."/>
            <person name="Wallace J.C."/>
            <person name="Ke H."/>
            <person name="Liu X.-M."/>
            <person name="Wang P."/>
            <person name="Xiang A.P."/>
            <person name="Yang F."/>
            <person name="Barber G.P."/>
            <person name="Haussler D."/>
            <person name="Karolchik D."/>
            <person name="Kern A.D."/>
            <person name="Kuhn R.M."/>
            <person name="Smith K.E."/>
            <person name="Zwieg A.S."/>
        </authorList>
    </citation>
    <scope>NUCLEOTIDE SEQUENCE [LARGE SCALE GENOMIC DNA]</scope>
    <source>
        <strain evidence="2">17573</strain>
    </source>
</reference>
<dbReference type="GeneTree" id="ENSGT00940000167556"/>
<sequence length="134" mass="14952">AFQICGRKDHIWSFKYTVPVEVFASLFCCCCCLLVCFETESHSITQAGVQWHYFGSLQPLPPGFKQFSASYSQVAGITGTCQHAQLIFVFLVQMGFHHFGQAGPELLTSCSTCLGFPKCWDYSCEPLRPALPHC</sequence>
<keyword evidence="2" id="KW-1185">Reference proteome</keyword>
<dbReference type="VEuPathDB" id="HostDB:ENSMMUG00000058423"/>
<proteinExistence type="predicted"/>
<reference evidence="1" key="4">
    <citation type="submission" date="2025-09" db="UniProtKB">
        <authorList>
            <consortium name="Ensembl"/>
        </authorList>
    </citation>
    <scope>IDENTIFICATION</scope>
    <source>
        <strain evidence="1">17573</strain>
    </source>
</reference>
<protein>
    <submittedName>
        <fullName evidence="1">Uncharacterized protein</fullName>
    </submittedName>
</protein>
<dbReference type="AlphaFoldDB" id="A0A5F7ZM65"/>
<dbReference type="PANTHER" id="PTHR46254:SF6">
    <property type="entry name" value="HIGH MOBILITY GROUP AT-HOOK 2"/>
    <property type="match status" value="1"/>
</dbReference>
<accession>A0A5F7ZM65</accession>
<reference evidence="1" key="3">
    <citation type="submission" date="2025-08" db="UniProtKB">
        <authorList>
            <consortium name="Ensembl"/>
        </authorList>
    </citation>
    <scope>IDENTIFICATION</scope>
    <source>
        <strain evidence="1">17573</strain>
    </source>
</reference>